<reference evidence="1 2" key="1">
    <citation type="journal article" date="2021" name="MBio">
        <title>Poor Competitiveness of Bradyrhizobium in Pigeon Pea Root Colonization in Indian Soils.</title>
        <authorList>
            <person name="Chalasani D."/>
            <person name="Basu A."/>
            <person name="Pullabhotla S.V.S.R.N."/>
            <person name="Jorrin B."/>
            <person name="Neal A.L."/>
            <person name="Poole P.S."/>
            <person name="Podile A.R."/>
            <person name="Tkacz A."/>
        </authorList>
    </citation>
    <scope>NUCLEOTIDE SEQUENCE [LARGE SCALE GENOMIC DNA]</scope>
    <source>
        <strain evidence="1 2">HU12</strain>
    </source>
</reference>
<gene>
    <name evidence="1" type="ORF">JNB61_18345</name>
</gene>
<evidence type="ECO:0000313" key="1">
    <source>
        <dbReference type="EMBL" id="MBW9111735.1"/>
    </source>
</evidence>
<organism evidence="1 2">
    <name type="scientific">Microbacterium ureisolvens</name>
    <dbReference type="NCBI Taxonomy" id="2781186"/>
    <lineage>
        <taxon>Bacteria</taxon>
        <taxon>Bacillati</taxon>
        <taxon>Actinomycetota</taxon>
        <taxon>Actinomycetes</taxon>
        <taxon>Micrococcales</taxon>
        <taxon>Microbacteriaceae</taxon>
        <taxon>Microbacterium</taxon>
    </lineage>
</organism>
<accession>A0ABS7I5A2</accession>
<protein>
    <submittedName>
        <fullName evidence="1">Uncharacterized protein</fullName>
    </submittedName>
</protein>
<evidence type="ECO:0000313" key="2">
    <source>
        <dbReference type="Proteomes" id="UP000777440"/>
    </source>
</evidence>
<dbReference type="RefSeq" id="WP_220340578.1">
    <property type="nucleotide sequence ID" value="NZ_JAEUAX010000015.1"/>
</dbReference>
<sequence>MIRVLTTVALALFALVATAAVTLYALLVIDSRESVRHYYGDTPAHQTPEHRA</sequence>
<dbReference type="EMBL" id="JAEUAX010000015">
    <property type="protein sequence ID" value="MBW9111735.1"/>
    <property type="molecule type" value="Genomic_DNA"/>
</dbReference>
<comment type="caution">
    <text evidence="1">The sequence shown here is derived from an EMBL/GenBank/DDBJ whole genome shotgun (WGS) entry which is preliminary data.</text>
</comment>
<dbReference type="Proteomes" id="UP000777440">
    <property type="component" value="Unassembled WGS sequence"/>
</dbReference>
<keyword evidence="2" id="KW-1185">Reference proteome</keyword>
<name>A0ABS7I5A2_9MICO</name>
<proteinExistence type="predicted"/>